<gene>
    <name evidence="7" type="ORF">M9189_03260</name>
</gene>
<feature type="transmembrane region" description="Helical" evidence="5">
    <location>
        <begin position="455"/>
        <end position="474"/>
    </location>
</feature>
<organism evidence="7 8">
    <name type="scientific">Xiashengella succiniciproducens</name>
    <dbReference type="NCBI Taxonomy" id="2949635"/>
    <lineage>
        <taxon>Bacteria</taxon>
        <taxon>Pseudomonadati</taxon>
        <taxon>Bacteroidota</taxon>
        <taxon>Bacteroidia</taxon>
        <taxon>Marinilabiliales</taxon>
        <taxon>Marinilabiliaceae</taxon>
        <taxon>Xiashengella</taxon>
    </lineage>
</organism>
<evidence type="ECO:0000256" key="5">
    <source>
        <dbReference type="SAM" id="Phobius"/>
    </source>
</evidence>
<evidence type="ECO:0000256" key="4">
    <source>
        <dbReference type="ARBA" id="ARBA00023136"/>
    </source>
</evidence>
<proteinExistence type="predicted"/>
<dbReference type="Pfam" id="PF04932">
    <property type="entry name" value="Wzy_C"/>
    <property type="match status" value="1"/>
</dbReference>
<dbReference type="InterPro" id="IPR011990">
    <property type="entry name" value="TPR-like_helical_dom_sf"/>
</dbReference>
<evidence type="ECO:0000256" key="2">
    <source>
        <dbReference type="ARBA" id="ARBA00022692"/>
    </source>
</evidence>
<feature type="transmembrane region" description="Helical" evidence="5">
    <location>
        <begin position="267"/>
        <end position="287"/>
    </location>
</feature>
<dbReference type="EMBL" id="CP098400">
    <property type="protein sequence ID" value="URW80372.1"/>
    <property type="molecule type" value="Genomic_DNA"/>
</dbReference>
<feature type="transmembrane region" description="Helical" evidence="5">
    <location>
        <begin position="398"/>
        <end position="420"/>
    </location>
</feature>
<evidence type="ECO:0000259" key="6">
    <source>
        <dbReference type="Pfam" id="PF04932"/>
    </source>
</evidence>
<sequence length="637" mass="70415">MKKGSAHIVTLVQLLILCAMFSTAFMVSRGFFNDLLTAKQYGLEICALFGAVLLTLTLPFKRQIKFTKADGLVVLFVLWHLLSELLSDAPYSSYSKTLFNTLLWSLIYVFVRNQSAGPLFHWGGVSLFLLIALGQAGLGLMQLYGFSPSHHALFSITGTFHNPGPFSGFVASALPMALGIIAFPTLVMDASKTINANHPVLLSVFFRVLAWTTLIAVAFVLPPAQSRAAWIAGTVGCLFVLTCHPVFKSFWHSLKNKLHSFSIPMRVLCLFAILLVVLVIGFGLYTMKKGSADGRVLIWQVTSQLIKQKPITGHGSGAFAALYMNEQANWFEAGKGTETQSMVAGSPEAPFNEVLKLWLEKGLLAVVLAGALLYFLLRNKSLPAASSWQADQDQEQSFAGPVPNIGVKGSLIALLVFSFFSYPFAISSFVLQLVFLAALLAGASKTILTIKGRKAILFTLPFAMAILVVSIHYYPHRKEHYQAMSVWHEAERWYNFRAYQAAVETYKKALPELNTNGLFLQMYGKALSMTEKHEESNKVLILAQKYLSSQIIQNTLGDNHKALGNFEAAEKAYRKSSLMIPSSLLPKYLSAKLFIESDQPNKARLLAEDILNSPIKVESSATKEIIREMKKNLDTEE</sequence>
<feature type="transmembrane region" description="Helical" evidence="5">
    <location>
        <begin position="357"/>
        <end position="377"/>
    </location>
</feature>
<feature type="transmembrane region" description="Helical" evidence="5">
    <location>
        <begin position="227"/>
        <end position="247"/>
    </location>
</feature>
<reference evidence="7" key="1">
    <citation type="submission" date="2022-05" db="EMBL/GenBank/DDBJ databases">
        <authorList>
            <person name="Sun X."/>
        </authorList>
    </citation>
    <scope>NUCLEOTIDE SEQUENCE</scope>
    <source>
        <strain evidence="7">Ai-910</strain>
    </source>
</reference>
<dbReference type="InterPro" id="IPR051533">
    <property type="entry name" value="WaaL-like"/>
</dbReference>
<dbReference type="PANTHER" id="PTHR37422">
    <property type="entry name" value="TEICHURONIC ACID BIOSYNTHESIS PROTEIN TUAE"/>
    <property type="match status" value="1"/>
</dbReference>
<feature type="transmembrane region" description="Helical" evidence="5">
    <location>
        <begin position="40"/>
        <end position="59"/>
    </location>
</feature>
<dbReference type="RefSeq" id="WP_250724518.1">
    <property type="nucleotide sequence ID" value="NZ_CP098400.1"/>
</dbReference>
<dbReference type="Proteomes" id="UP001056426">
    <property type="component" value="Chromosome"/>
</dbReference>
<dbReference type="GO" id="GO:0016874">
    <property type="term" value="F:ligase activity"/>
    <property type="evidence" value="ECO:0007669"/>
    <property type="project" value="UniProtKB-KW"/>
</dbReference>
<keyword evidence="7" id="KW-0436">Ligase</keyword>
<keyword evidence="4 5" id="KW-0472">Membrane</keyword>
<name>A0A9J6ZQY9_9BACT</name>
<keyword evidence="2 5" id="KW-0812">Transmembrane</keyword>
<dbReference type="Gene3D" id="1.25.40.10">
    <property type="entry name" value="Tetratricopeptide repeat domain"/>
    <property type="match status" value="1"/>
</dbReference>
<feature type="transmembrane region" description="Helical" evidence="5">
    <location>
        <begin position="200"/>
        <end position="221"/>
    </location>
</feature>
<dbReference type="InterPro" id="IPR007016">
    <property type="entry name" value="O-antigen_ligase-rel_domated"/>
</dbReference>
<dbReference type="AlphaFoldDB" id="A0A9J6ZQY9"/>
<evidence type="ECO:0000256" key="1">
    <source>
        <dbReference type="ARBA" id="ARBA00004141"/>
    </source>
</evidence>
<feature type="transmembrane region" description="Helical" evidence="5">
    <location>
        <begin position="166"/>
        <end position="188"/>
    </location>
</feature>
<dbReference type="GO" id="GO:0016020">
    <property type="term" value="C:membrane"/>
    <property type="evidence" value="ECO:0007669"/>
    <property type="project" value="UniProtKB-SubCell"/>
</dbReference>
<protein>
    <submittedName>
        <fullName evidence="7">O-antigen ligase family protein</fullName>
    </submittedName>
</protein>
<evidence type="ECO:0000313" key="8">
    <source>
        <dbReference type="Proteomes" id="UP001056426"/>
    </source>
</evidence>
<evidence type="ECO:0000256" key="3">
    <source>
        <dbReference type="ARBA" id="ARBA00022989"/>
    </source>
</evidence>
<feature type="transmembrane region" description="Helical" evidence="5">
    <location>
        <begin position="426"/>
        <end position="443"/>
    </location>
</feature>
<comment type="subcellular location">
    <subcellularLocation>
        <location evidence="1">Membrane</location>
        <topology evidence="1">Multi-pass membrane protein</topology>
    </subcellularLocation>
</comment>
<feature type="transmembrane region" description="Helical" evidence="5">
    <location>
        <begin position="123"/>
        <end position="146"/>
    </location>
</feature>
<evidence type="ECO:0000313" key="7">
    <source>
        <dbReference type="EMBL" id="URW80372.1"/>
    </source>
</evidence>
<feature type="domain" description="O-antigen ligase-related" evidence="6">
    <location>
        <begin position="214"/>
        <end position="368"/>
    </location>
</feature>
<keyword evidence="8" id="KW-1185">Reference proteome</keyword>
<dbReference type="PANTHER" id="PTHR37422:SF13">
    <property type="entry name" value="LIPOPOLYSACCHARIDE BIOSYNTHESIS PROTEIN PA4999-RELATED"/>
    <property type="match status" value="1"/>
</dbReference>
<accession>A0A9J6ZQY9</accession>
<keyword evidence="3 5" id="KW-1133">Transmembrane helix</keyword>
<reference evidence="7" key="2">
    <citation type="submission" date="2022-06" db="EMBL/GenBank/DDBJ databases">
        <title>Xiashengella guii gen. nov. sp. nov., a bacterium isolated form anaerobic digestion tank.</title>
        <authorList>
            <person name="Huang H."/>
        </authorList>
    </citation>
    <scope>NUCLEOTIDE SEQUENCE</scope>
    <source>
        <strain evidence="7">Ai-910</strain>
    </source>
</reference>
<dbReference type="SUPFAM" id="SSF48452">
    <property type="entry name" value="TPR-like"/>
    <property type="match status" value="1"/>
</dbReference>
<dbReference type="KEGG" id="alkq:M9189_03260"/>